<keyword evidence="3 6" id="KW-0560">Oxidoreductase</keyword>
<dbReference type="GO" id="GO:0008379">
    <property type="term" value="F:thioredoxin peroxidase activity"/>
    <property type="evidence" value="ECO:0007669"/>
    <property type="project" value="InterPro"/>
</dbReference>
<dbReference type="FunFam" id="3.40.30.10:FF:000020">
    <property type="entry name" value="Peroxiredoxin"/>
    <property type="match status" value="1"/>
</dbReference>
<feature type="domain" description="Thioredoxin" evidence="5">
    <location>
        <begin position="3"/>
        <end position="168"/>
    </location>
</feature>
<dbReference type="EMBL" id="MLJW01000910">
    <property type="protein sequence ID" value="OIQ81550.1"/>
    <property type="molecule type" value="Genomic_DNA"/>
</dbReference>
<dbReference type="CDD" id="cd03013">
    <property type="entry name" value="PRX5_like"/>
    <property type="match status" value="1"/>
</dbReference>
<organism evidence="6">
    <name type="scientific">mine drainage metagenome</name>
    <dbReference type="NCBI Taxonomy" id="410659"/>
    <lineage>
        <taxon>unclassified sequences</taxon>
        <taxon>metagenomes</taxon>
        <taxon>ecological metagenomes</taxon>
    </lineage>
</organism>
<dbReference type="EC" id="1.11.1.15" evidence="6"/>
<dbReference type="AlphaFoldDB" id="A0A1J5QD45"/>
<accession>A0A1J5QD45</accession>
<dbReference type="InterPro" id="IPR013766">
    <property type="entry name" value="Thioredoxin_domain"/>
</dbReference>
<dbReference type="Pfam" id="PF08534">
    <property type="entry name" value="Redoxin"/>
    <property type="match status" value="1"/>
</dbReference>
<dbReference type="InterPro" id="IPR036249">
    <property type="entry name" value="Thioredoxin-like_sf"/>
</dbReference>
<keyword evidence="4" id="KW-0676">Redox-active center</keyword>
<evidence type="ECO:0000256" key="4">
    <source>
        <dbReference type="ARBA" id="ARBA00023284"/>
    </source>
</evidence>
<keyword evidence="2" id="KW-0049">Antioxidant</keyword>
<dbReference type="PANTHER" id="PTHR10430:SF16">
    <property type="entry name" value="PEROXIREDOXIN-5, MITOCHONDRIAL"/>
    <property type="match status" value="1"/>
</dbReference>
<dbReference type="GO" id="GO:0034599">
    <property type="term" value="P:cellular response to oxidative stress"/>
    <property type="evidence" value="ECO:0007669"/>
    <property type="project" value="InterPro"/>
</dbReference>
<dbReference type="GO" id="GO:0045454">
    <property type="term" value="P:cell redox homeostasis"/>
    <property type="evidence" value="ECO:0007669"/>
    <property type="project" value="TreeGrafter"/>
</dbReference>
<keyword evidence="1 6" id="KW-0575">Peroxidase</keyword>
<dbReference type="InterPro" id="IPR037944">
    <property type="entry name" value="PRX5-like"/>
</dbReference>
<dbReference type="GO" id="GO:0005737">
    <property type="term" value="C:cytoplasm"/>
    <property type="evidence" value="ECO:0007669"/>
    <property type="project" value="TreeGrafter"/>
</dbReference>
<evidence type="ECO:0000256" key="1">
    <source>
        <dbReference type="ARBA" id="ARBA00022559"/>
    </source>
</evidence>
<dbReference type="InterPro" id="IPR013740">
    <property type="entry name" value="Redoxin"/>
</dbReference>
<sequence>MTIAVGEHLPEGTLMESTEFDAANGCPMPPQKVDVLSLAKGKKIVIFGVPGAFTPLCSAQHLPGYVKHIDQLKAKGVDEVWCMAVNDAFVMAAWGREQKAGGKVRMMADGSAEYSKKLGLDRDLTGGGMGVRCFRFGMIVDDGVVKYLGVEASGKFEVSNIEAVLAQL</sequence>
<dbReference type="Gene3D" id="3.40.30.10">
    <property type="entry name" value="Glutaredoxin"/>
    <property type="match status" value="1"/>
</dbReference>
<comment type="caution">
    <text evidence="6">The sequence shown here is derived from an EMBL/GenBank/DDBJ whole genome shotgun (WGS) entry which is preliminary data.</text>
</comment>
<protein>
    <submittedName>
        <fullName evidence="6">Putative peroxiredoxin</fullName>
        <ecNumber evidence="6">1.11.1.15</ecNumber>
    </submittedName>
</protein>
<evidence type="ECO:0000259" key="5">
    <source>
        <dbReference type="PROSITE" id="PS51352"/>
    </source>
</evidence>
<name>A0A1J5QD45_9ZZZZ</name>
<evidence type="ECO:0000256" key="3">
    <source>
        <dbReference type="ARBA" id="ARBA00023002"/>
    </source>
</evidence>
<dbReference type="SUPFAM" id="SSF52833">
    <property type="entry name" value="Thioredoxin-like"/>
    <property type="match status" value="1"/>
</dbReference>
<dbReference type="PANTHER" id="PTHR10430">
    <property type="entry name" value="PEROXIREDOXIN"/>
    <property type="match status" value="1"/>
</dbReference>
<reference evidence="6" key="1">
    <citation type="submission" date="2016-10" db="EMBL/GenBank/DDBJ databases">
        <title>Sequence of Gallionella enrichment culture.</title>
        <authorList>
            <person name="Poehlein A."/>
            <person name="Muehling M."/>
            <person name="Daniel R."/>
        </authorList>
    </citation>
    <scope>NUCLEOTIDE SEQUENCE</scope>
</reference>
<evidence type="ECO:0000313" key="6">
    <source>
        <dbReference type="EMBL" id="OIQ81550.1"/>
    </source>
</evidence>
<evidence type="ECO:0000256" key="2">
    <source>
        <dbReference type="ARBA" id="ARBA00022862"/>
    </source>
</evidence>
<proteinExistence type="predicted"/>
<dbReference type="PROSITE" id="PS51352">
    <property type="entry name" value="THIOREDOXIN_2"/>
    <property type="match status" value="1"/>
</dbReference>
<gene>
    <name evidence="6" type="ORF">GALL_366760</name>
</gene>
<dbReference type="GO" id="GO:0042744">
    <property type="term" value="P:hydrogen peroxide catabolic process"/>
    <property type="evidence" value="ECO:0007669"/>
    <property type="project" value="TreeGrafter"/>
</dbReference>